<accession>A0ABY5YUS4</accession>
<dbReference type="RefSeq" id="WP_260652921.1">
    <property type="nucleotide sequence ID" value="NZ_CP104275.1"/>
</dbReference>
<gene>
    <name evidence="3" type="ORF">N2K95_03405</name>
</gene>
<dbReference type="InterPro" id="IPR018310">
    <property type="entry name" value="Put_endonuclease_Z1-dom"/>
</dbReference>
<feature type="domain" description="Putative endonuclease Z1" evidence="2">
    <location>
        <begin position="368"/>
        <end position="594"/>
    </location>
</feature>
<evidence type="ECO:0000313" key="3">
    <source>
        <dbReference type="EMBL" id="UWX97744.1"/>
    </source>
</evidence>
<reference evidence="3" key="1">
    <citation type="submission" date="2022-09" db="EMBL/GenBank/DDBJ databases">
        <title>Novel species in genus Arthrobacter.</title>
        <authorList>
            <person name="Liu Y."/>
        </authorList>
    </citation>
    <scope>NUCLEOTIDE SEQUENCE</scope>
    <source>
        <strain evidence="3">Zg-Y815</strain>
    </source>
</reference>
<feature type="region of interest" description="Disordered" evidence="1">
    <location>
        <begin position="848"/>
        <end position="873"/>
    </location>
</feature>
<name>A0ABY5YUS4_9MICC</name>
<feature type="compositionally biased region" description="Acidic residues" evidence="1">
    <location>
        <begin position="862"/>
        <end position="873"/>
    </location>
</feature>
<proteinExistence type="predicted"/>
<dbReference type="Proteomes" id="UP001059859">
    <property type="component" value="Chromosome"/>
</dbReference>
<evidence type="ECO:0000256" key="1">
    <source>
        <dbReference type="SAM" id="MobiDB-lite"/>
    </source>
</evidence>
<organism evidence="3 4">
    <name type="scientific">Arthrobacter zhaoxinii</name>
    <dbReference type="NCBI Taxonomy" id="2964616"/>
    <lineage>
        <taxon>Bacteria</taxon>
        <taxon>Bacillati</taxon>
        <taxon>Actinomycetota</taxon>
        <taxon>Actinomycetes</taxon>
        <taxon>Micrococcales</taxon>
        <taxon>Micrococcaceae</taxon>
        <taxon>Arthrobacter</taxon>
    </lineage>
</organism>
<keyword evidence="4" id="KW-1185">Reference proteome</keyword>
<dbReference type="Pfam" id="PF10593">
    <property type="entry name" value="Z1"/>
    <property type="match status" value="1"/>
</dbReference>
<sequence length="883" mass="97882">MNHAYIRELIIREVREKASQLPDAARMVIRNLGGTATVQRVVRDVIAQILAETKINEGWPNGFDAHTHSPWYTGVEAGDRHWPAYVEKMEGGSLANAVKEIDRTTHEIVSRLADPRTYGTKKKGLVLGYVQSGKTANYSGVISKAADAGYQLIIVLAGTHNNLRRQTQVRLDKDLLRGEWYPLTADDRDFRNFGGGPALLKSGTTKALAVVKKQRDRLGALRDWLTNIPADIRRTVPVLIIDDEADQATPNTKAASEELSKINELLREIWGLVISGTYVGYTATPFANVFMDPNDEAELYPSDFITSLPKPDGYFGAERLFGGSAVISEEDEALVDAIRYVPECDSEVLRPPADREEREGFKHEIPASLQDAVLWFVVATAIRRARGQAREHSSMLVHTTHYTAPHTVMKNSICKYLQELRKSVKSGDFDALKVAYEVEISRCDNLASENIPIWEEVENHINTVITACRVVVDNGESRDRLDYDRRDEAGNLIVETVIAVGGGTLSRGLTLEGLVVSYFLRTSSTYDTLLQMGRWFGYRRGYEDLPRIWMPADLKLDFEFLAMVEIELRDEIARMAAMEMTPRELGIRIRSHPGRLAITSRNKLVHAERTNLSFTGTRLQTFIFDTDKDVIADNQSALRGLLIGKSVSDRSDEVPAFALFEKLSADEVSRFFANYQTHKNQTNMPGDFISEWITQKANHTEWNVAVMGLKEESTTLGSLDIVPGLSVPAVNRAPLASSSAGEANIKALLSLSDYVADISTAITGQQSELDSAAFQKLRKTHAGGRGLLIIYVVSANSVPTRAPKAGQPPVRRAMEAADHMIGVGVVFPGFDQINDVTDGDFYSVTPDWEVPDGDHDGFPLGDSDDEDNGDALPDEWAWLNGDV</sequence>
<protein>
    <submittedName>
        <fullName evidence="3">Z1 domain-containing protein</fullName>
    </submittedName>
</protein>
<dbReference type="EMBL" id="CP104275">
    <property type="protein sequence ID" value="UWX97744.1"/>
    <property type="molecule type" value="Genomic_DNA"/>
</dbReference>
<evidence type="ECO:0000259" key="2">
    <source>
        <dbReference type="Pfam" id="PF10593"/>
    </source>
</evidence>
<evidence type="ECO:0000313" key="4">
    <source>
        <dbReference type="Proteomes" id="UP001059859"/>
    </source>
</evidence>